<keyword evidence="5" id="KW-0689">Ribosomal protein</keyword>
<evidence type="ECO:0000256" key="2">
    <source>
        <dbReference type="ARBA" id="ARBA00023315"/>
    </source>
</evidence>
<evidence type="ECO:0000313" key="6">
    <source>
        <dbReference type="Proteomes" id="UP001501591"/>
    </source>
</evidence>
<dbReference type="InterPro" id="IPR016181">
    <property type="entry name" value="Acyl_CoA_acyltransferase"/>
</dbReference>
<protein>
    <submittedName>
        <fullName evidence="5">Ribosomal protein S18-alanine N-acetyltransferase</fullName>
    </submittedName>
</protein>
<dbReference type="RefSeq" id="WP_344818038.1">
    <property type="nucleotide sequence ID" value="NZ_BAABCP010000001.1"/>
</dbReference>
<dbReference type="Proteomes" id="UP001501591">
    <property type="component" value="Unassembled WGS sequence"/>
</dbReference>
<keyword evidence="2" id="KW-0012">Acyltransferase</keyword>
<sequence>MTLRIATAGDLGAIMALERRSFPTDAWSEQTMAAELSAPHSHYLVDEQDGAVVGYGGLRALRGGPDADIQTIALDETVRGQGRGRALLRALIAEAVARGARELFLEVRADNPVAEGLYRSEGFTELGRRAHYYQPDDVDAIVMRLDLRAWAPTAAPGGEAPGDEATTVQRGPHDD</sequence>
<dbReference type="PROSITE" id="PS51186">
    <property type="entry name" value="GNAT"/>
    <property type="match status" value="1"/>
</dbReference>
<reference evidence="6" key="1">
    <citation type="journal article" date="2019" name="Int. J. Syst. Evol. Microbiol.">
        <title>The Global Catalogue of Microorganisms (GCM) 10K type strain sequencing project: providing services to taxonomists for standard genome sequencing and annotation.</title>
        <authorList>
            <consortium name="The Broad Institute Genomics Platform"/>
            <consortium name="The Broad Institute Genome Sequencing Center for Infectious Disease"/>
            <person name="Wu L."/>
            <person name="Ma J."/>
        </authorList>
    </citation>
    <scope>NUCLEOTIDE SEQUENCE [LARGE SCALE GENOMIC DNA]</scope>
    <source>
        <strain evidence="6">JCM 17024</strain>
    </source>
</reference>
<name>A0ABP7MXR8_9MICO</name>
<comment type="caution">
    <text evidence="5">The sequence shown here is derived from an EMBL/GenBank/DDBJ whole genome shotgun (WGS) entry which is preliminary data.</text>
</comment>
<organism evidence="5 6">
    <name type="scientific">Microbacterium soli</name>
    <dbReference type="NCBI Taxonomy" id="446075"/>
    <lineage>
        <taxon>Bacteria</taxon>
        <taxon>Bacillati</taxon>
        <taxon>Actinomycetota</taxon>
        <taxon>Actinomycetes</taxon>
        <taxon>Micrococcales</taxon>
        <taxon>Microbacteriaceae</taxon>
        <taxon>Microbacterium</taxon>
    </lineage>
</organism>
<dbReference type="PANTHER" id="PTHR43877">
    <property type="entry name" value="AMINOALKYLPHOSPHONATE N-ACETYLTRANSFERASE-RELATED-RELATED"/>
    <property type="match status" value="1"/>
</dbReference>
<dbReference type="SUPFAM" id="SSF55729">
    <property type="entry name" value="Acyl-CoA N-acyltransferases (Nat)"/>
    <property type="match status" value="1"/>
</dbReference>
<keyword evidence="5" id="KW-0687">Ribonucleoprotein</keyword>
<feature type="compositionally biased region" description="Low complexity" evidence="3">
    <location>
        <begin position="153"/>
        <end position="166"/>
    </location>
</feature>
<dbReference type="EMBL" id="BAABCP010000001">
    <property type="protein sequence ID" value="GAA3930315.1"/>
    <property type="molecule type" value="Genomic_DNA"/>
</dbReference>
<dbReference type="InterPro" id="IPR006464">
    <property type="entry name" value="AcTrfase_RimI/Ard1"/>
</dbReference>
<proteinExistence type="predicted"/>
<dbReference type="NCBIfam" id="TIGR01575">
    <property type="entry name" value="rimI"/>
    <property type="match status" value="1"/>
</dbReference>
<feature type="domain" description="N-acetyltransferase" evidence="4">
    <location>
        <begin position="1"/>
        <end position="148"/>
    </location>
</feature>
<accession>A0ABP7MXR8</accession>
<evidence type="ECO:0000259" key="4">
    <source>
        <dbReference type="PROSITE" id="PS51186"/>
    </source>
</evidence>
<evidence type="ECO:0000256" key="1">
    <source>
        <dbReference type="ARBA" id="ARBA00022679"/>
    </source>
</evidence>
<dbReference type="CDD" id="cd04301">
    <property type="entry name" value="NAT_SF"/>
    <property type="match status" value="1"/>
</dbReference>
<dbReference type="Pfam" id="PF00583">
    <property type="entry name" value="Acetyltransf_1"/>
    <property type="match status" value="1"/>
</dbReference>
<dbReference type="GO" id="GO:0005840">
    <property type="term" value="C:ribosome"/>
    <property type="evidence" value="ECO:0007669"/>
    <property type="project" value="UniProtKB-KW"/>
</dbReference>
<dbReference type="Gene3D" id="3.40.630.30">
    <property type="match status" value="1"/>
</dbReference>
<gene>
    <name evidence="5" type="primary">rimI</name>
    <name evidence="5" type="ORF">GCM10022383_06220</name>
</gene>
<feature type="region of interest" description="Disordered" evidence="3">
    <location>
        <begin position="153"/>
        <end position="175"/>
    </location>
</feature>
<evidence type="ECO:0000256" key="3">
    <source>
        <dbReference type="SAM" id="MobiDB-lite"/>
    </source>
</evidence>
<keyword evidence="1" id="KW-0808">Transferase</keyword>
<dbReference type="InterPro" id="IPR000182">
    <property type="entry name" value="GNAT_dom"/>
</dbReference>
<keyword evidence="6" id="KW-1185">Reference proteome</keyword>
<dbReference type="InterPro" id="IPR050832">
    <property type="entry name" value="Bact_Acetyltransf"/>
</dbReference>
<evidence type="ECO:0000313" key="5">
    <source>
        <dbReference type="EMBL" id="GAA3930315.1"/>
    </source>
</evidence>